<reference evidence="1" key="1">
    <citation type="journal article" date="2015" name="Nature">
        <title>Complex archaea that bridge the gap between prokaryotes and eukaryotes.</title>
        <authorList>
            <person name="Spang A."/>
            <person name="Saw J.H."/>
            <person name="Jorgensen S.L."/>
            <person name="Zaremba-Niedzwiedzka K."/>
            <person name="Martijn J."/>
            <person name="Lind A.E."/>
            <person name="van Eijk R."/>
            <person name="Schleper C."/>
            <person name="Guy L."/>
            <person name="Ettema T.J."/>
        </authorList>
    </citation>
    <scope>NUCLEOTIDE SEQUENCE</scope>
</reference>
<gene>
    <name evidence="1" type="ORF">LCGC14_3071060</name>
</gene>
<name>A0A0F8Z6N6_9ZZZZ</name>
<evidence type="ECO:0000313" key="1">
    <source>
        <dbReference type="EMBL" id="KKK55786.1"/>
    </source>
</evidence>
<accession>A0A0F8Z6N6</accession>
<dbReference type="EMBL" id="LAZR01065325">
    <property type="protein sequence ID" value="KKK55786.1"/>
    <property type="molecule type" value="Genomic_DNA"/>
</dbReference>
<dbReference type="AlphaFoldDB" id="A0A0F8Z6N6"/>
<proteinExistence type="predicted"/>
<protein>
    <submittedName>
        <fullName evidence="1">Uncharacterized protein</fullName>
    </submittedName>
</protein>
<sequence>MGDYINPPEGTKEDWLEENGELVAAPSWPPPADMVLVCLVDNGPFTAAAICYDEGEFSEFNAPDPTYEEVAELKARAEARGIKVVTAGCGEQRPRTWYVVSRKNIVEVCPDVAEMLP</sequence>
<organism evidence="1">
    <name type="scientific">marine sediment metagenome</name>
    <dbReference type="NCBI Taxonomy" id="412755"/>
    <lineage>
        <taxon>unclassified sequences</taxon>
        <taxon>metagenomes</taxon>
        <taxon>ecological metagenomes</taxon>
    </lineage>
</organism>
<comment type="caution">
    <text evidence="1">The sequence shown here is derived from an EMBL/GenBank/DDBJ whole genome shotgun (WGS) entry which is preliminary data.</text>
</comment>